<evidence type="ECO:0000259" key="4">
    <source>
        <dbReference type="PROSITE" id="PS01124"/>
    </source>
</evidence>
<accession>A0A4V2PAI1</accession>
<dbReference type="Pfam" id="PF12833">
    <property type="entry name" value="HTH_18"/>
    <property type="match status" value="1"/>
</dbReference>
<dbReference type="PROSITE" id="PS01124">
    <property type="entry name" value="HTH_ARAC_FAMILY_2"/>
    <property type="match status" value="1"/>
</dbReference>
<evidence type="ECO:0000256" key="3">
    <source>
        <dbReference type="ARBA" id="ARBA00023163"/>
    </source>
</evidence>
<keyword evidence="1" id="KW-0805">Transcription regulation</keyword>
<dbReference type="Gene3D" id="1.10.10.60">
    <property type="entry name" value="Homeodomain-like"/>
    <property type="match status" value="1"/>
</dbReference>
<evidence type="ECO:0000313" key="5">
    <source>
        <dbReference type="EMBL" id="TCJ93575.1"/>
    </source>
</evidence>
<dbReference type="AlphaFoldDB" id="A0A4V2PAI1"/>
<feature type="domain" description="HTH araC/xylS-type" evidence="4">
    <location>
        <begin position="232"/>
        <end position="330"/>
    </location>
</feature>
<reference evidence="5 6" key="1">
    <citation type="submission" date="2019-03" db="EMBL/GenBank/DDBJ databases">
        <title>Genomic Encyclopedia of Type Strains, Phase IV (KMG-IV): sequencing the most valuable type-strain genomes for metagenomic binning, comparative biology and taxonomic classification.</title>
        <authorList>
            <person name="Goeker M."/>
        </authorList>
    </citation>
    <scope>NUCLEOTIDE SEQUENCE [LARGE SCALE GENOMIC DNA]</scope>
    <source>
        <strain evidence="5 6">DSM 44684</strain>
    </source>
</reference>
<name>A0A4V2PAI1_9NOCA</name>
<keyword evidence="6" id="KW-1185">Reference proteome</keyword>
<keyword evidence="2" id="KW-0238">DNA-binding</keyword>
<evidence type="ECO:0000313" key="6">
    <source>
        <dbReference type="Proteomes" id="UP000294856"/>
    </source>
</evidence>
<dbReference type="Proteomes" id="UP000294856">
    <property type="component" value="Unassembled WGS sequence"/>
</dbReference>
<evidence type="ECO:0000256" key="1">
    <source>
        <dbReference type="ARBA" id="ARBA00023015"/>
    </source>
</evidence>
<gene>
    <name evidence="5" type="ORF">DFR71_5425</name>
</gene>
<dbReference type="SMART" id="SM00342">
    <property type="entry name" value="HTH_ARAC"/>
    <property type="match status" value="1"/>
</dbReference>
<organism evidence="5 6">
    <name type="scientific">Nocardia alba</name>
    <dbReference type="NCBI Taxonomy" id="225051"/>
    <lineage>
        <taxon>Bacteria</taxon>
        <taxon>Bacillati</taxon>
        <taxon>Actinomycetota</taxon>
        <taxon>Actinomycetes</taxon>
        <taxon>Mycobacteriales</taxon>
        <taxon>Nocardiaceae</taxon>
        <taxon>Nocardia</taxon>
    </lineage>
</organism>
<dbReference type="OrthoDB" id="5241536at2"/>
<dbReference type="Pfam" id="PF12625">
    <property type="entry name" value="Arabinose_bd"/>
    <property type="match status" value="1"/>
</dbReference>
<dbReference type="InterPro" id="IPR009057">
    <property type="entry name" value="Homeodomain-like_sf"/>
</dbReference>
<evidence type="ECO:0000256" key="2">
    <source>
        <dbReference type="ARBA" id="ARBA00023125"/>
    </source>
</evidence>
<protein>
    <submittedName>
        <fullName evidence="5">AraC family transcriptional regulator</fullName>
    </submittedName>
</protein>
<dbReference type="InterPro" id="IPR018060">
    <property type="entry name" value="HTH_AraC"/>
</dbReference>
<dbReference type="STRING" id="1210063.GCA_001612665_05123"/>
<keyword evidence="3" id="KW-0804">Transcription</keyword>
<dbReference type="EMBL" id="SMFR01000005">
    <property type="protein sequence ID" value="TCJ93575.1"/>
    <property type="molecule type" value="Genomic_DNA"/>
</dbReference>
<dbReference type="RefSeq" id="WP_067456333.1">
    <property type="nucleotide sequence ID" value="NZ_SMFR01000005.1"/>
</dbReference>
<dbReference type="GO" id="GO:0000976">
    <property type="term" value="F:transcription cis-regulatory region binding"/>
    <property type="evidence" value="ECO:0007669"/>
    <property type="project" value="TreeGrafter"/>
</dbReference>
<sequence length="347" mass="38205">MSVIRGTSLTGFRELVTECGGDPDALLRGAGIRPEDVGRFDAFFTYPAMMYAMESAAAATATPDFGLRLGTRQGIDILGPVGVAARTAPTVADALRTFEHYLAAYSPAIGVHVEPLPGDQLAFFEFAVLIAHPPAHPQTIDLSLGVALQVFRFMLGSHYAPTVVHLPHGPLISRAEYLRYFSCTTRFDEPRAGFTLPAADLERPLIQDDQAHRAVLTYLDTVIDRTDRTLRTSIRKLVRQLLPTGAATLPVIAAQFRLHPKSLQRRLAAEGTSFAALVDDVRREMTERYLRDTEVTLAHLARELGYAEQSVLTRSCRRWFGASPAALRNRWQSEPASAMPMQTWSGS</sequence>
<dbReference type="GO" id="GO:0005829">
    <property type="term" value="C:cytosol"/>
    <property type="evidence" value="ECO:0007669"/>
    <property type="project" value="TreeGrafter"/>
</dbReference>
<dbReference type="GO" id="GO:0003700">
    <property type="term" value="F:DNA-binding transcription factor activity"/>
    <property type="evidence" value="ECO:0007669"/>
    <property type="project" value="InterPro"/>
</dbReference>
<proteinExistence type="predicted"/>
<dbReference type="InterPro" id="IPR032687">
    <property type="entry name" value="AraC-type_N"/>
</dbReference>
<dbReference type="PANTHER" id="PTHR47894:SF4">
    <property type="entry name" value="HTH-TYPE TRANSCRIPTIONAL REGULATOR GADX"/>
    <property type="match status" value="1"/>
</dbReference>
<dbReference type="SUPFAM" id="SSF46689">
    <property type="entry name" value="Homeodomain-like"/>
    <property type="match status" value="1"/>
</dbReference>
<comment type="caution">
    <text evidence="5">The sequence shown here is derived from an EMBL/GenBank/DDBJ whole genome shotgun (WGS) entry which is preliminary data.</text>
</comment>
<dbReference type="PANTHER" id="PTHR47894">
    <property type="entry name" value="HTH-TYPE TRANSCRIPTIONAL REGULATOR GADX"/>
    <property type="match status" value="1"/>
</dbReference>